<keyword evidence="3" id="KW-1185">Reference proteome</keyword>
<evidence type="ECO:0000313" key="3">
    <source>
        <dbReference type="Proteomes" id="UP001164459"/>
    </source>
</evidence>
<dbReference type="EMBL" id="CP114040">
    <property type="protein sequence ID" value="WAS94840.1"/>
    <property type="molecule type" value="Genomic_DNA"/>
</dbReference>
<dbReference type="InterPro" id="IPR025351">
    <property type="entry name" value="Pvc16_N"/>
</dbReference>
<protein>
    <submittedName>
        <fullName evidence="2">DUF4255 domain-containing protein</fullName>
    </submittedName>
</protein>
<dbReference type="Proteomes" id="UP001164459">
    <property type="component" value="Chromosome"/>
</dbReference>
<feature type="domain" description="Pvc16 N-terminal" evidence="1">
    <location>
        <begin position="10"/>
        <end position="184"/>
    </location>
</feature>
<dbReference type="RefSeq" id="WP_269037175.1">
    <property type="nucleotide sequence ID" value="NZ_CP114040.1"/>
</dbReference>
<gene>
    <name evidence="2" type="ORF">O0S08_01655</name>
</gene>
<evidence type="ECO:0000259" key="1">
    <source>
        <dbReference type="Pfam" id="PF14065"/>
    </source>
</evidence>
<reference evidence="2" key="1">
    <citation type="submission" date="2022-11" db="EMBL/GenBank/DDBJ databases">
        <title>Minimal conservation of predation-associated metabolite biosynthetic gene clusters underscores biosynthetic potential of Myxococcota including descriptions for ten novel species: Archangium lansinium sp. nov., Myxococcus landrumus sp. nov., Nannocystis bai.</title>
        <authorList>
            <person name="Ahearne A."/>
            <person name="Stevens C."/>
            <person name="Dowd S."/>
        </authorList>
    </citation>
    <scope>NUCLEOTIDE SEQUENCE</scope>
    <source>
        <strain evidence="2">Fl3</strain>
    </source>
</reference>
<evidence type="ECO:0000313" key="2">
    <source>
        <dbReference type="EMBL" id="WAS94840.1"/>
    </source>
</evidence>
<sequence length="278" mass="30951">MSTYNAIHDLSETLRGILDRRLNPTVPKAATITVDSPHKENTELPRVNLFLYQILPDPTRRNTGRIPVGGGGNGQRFVPEPLALDFRYLLTAFASDGLSEHRLLGEAMQVMHENQYLAEDDLRGTLRTSDVRPPKVHVVLQSLDLASINNIWGNNVALLRASAAYEVSMVFIEPTTPRFEVPLVLHPPVPEVVPVPYLESVLPVRARRGEAVKIYGANLELPYLKFWFGGHVAASLDSARAGVASVTVPEEVEPGRMQVFLRLDRFRSQAVDFEVLRS</sequence>
<organism evidence="2 3">
    <name type="scientific">Nannocystis punicea</name>
    <dbReference type="NCBI Taxonomy" id="2995304"/>
    <lineage>
        <taxon>Bacteria</taxon>
        <taxon>Pseudomonadati</taxon>
        <taxon>Myxococcota</taxon>
        <taxon>Polyangia</taxon>
        <taxon>Nannocystales</taxon>
        <taxon>Nannocystaceae</taxon>
        <taxon>Nannocystis</taxon>
    </lineage>
</organism>
<dbReference type="Pfam" id="PF14065">
    <property type="entry name" value="Pvc16_N"/>
    <property type="match status" value="1"/>
</dbReference>
<name>A0ABY7H6Y3_9BACT</name>
<proteinExistence type="predicted"/>
<accession>A0ABY7H6Y3</accession>